<evidence type="ECO:0000313" key="3">
    <source>
        <dbReference type="Proteomes" id="UP000198656"/>
    </source>
</evidence>
<evidence type="ECO:0000259" key="1">
    <source>
        <dbReference type="PROSITE" id="PS51379"/>
    </source>
</evidence>
<proteinExistence type="predicted"/>
<dbReference type="OrthoDB" id="9794954at2"/>
<dbReference type="SUPFAM" id="SSF54862">
    <property type="entry name" value="4Fe-4S ferredoxins"/>
    <property type="match status" value="1"/>
</dbReference>
<dbReference type="InterPro" id="IPR017896">
    <property type="entry name" value="4Fe4S_Fe-S-bd"/>
</dbReference>
<evidence type="ECO:0000313" key="2">
    <source>
        <dbReference type="EMBL" id="SDH85349.1"/>
    </source>
</evidence>
<sequence>MPAVRNIRLCTKDCMCLYVCPTGATDTENSIIDVSKCIKGCRKCVDACPSGAISLLPDEYPPQQSKSENVVNALRTLAKSKVEQESLATDIAKLSDDAVTRQFAEAIAKSNRLMAEDLIRESGYMLPQSDEVRSLLESMTQNPPKNFPVEKVETLLKQLNSIHKASSK</sequence>
<feature type="domain" description="4Fe-4S ferredoxin-type" evidence="1">
    <location>
        <begin position="28"/>
        <end position="58"/>
    </location>
</feature>
<organism evidence="2 3">
    <name type="scientific">Desulfosporosinus hippei DSM 8344</name>
    <dbReference type="NCBI Taxonomy" id="1121419"/>
    <lineage>
        <taxon>Bacteria</taxon>
        <taxon>Bacillati</taxon>
        <taxon>Bacillota</taxon>
        <taxon>Clostridia</taxon>
        <taxon>Eubacteriales</taxon>
        <taxon>Desulfitobacteriaceae</taxon>
        <taxon>Desulfosporosinus</taxon>
    </lineage>
</organism>
<dbReference type="Gene3D" id="3.30.70.20">
    <property type="match status" value="1"/>
</dbReference>
<protein>
    <submittedName>
        <fullName evidence="2">4Fe-4S binding domain-containing protein</fullName>
    </submittedName>
</protein>
<keyword evidence="3" id="KW-1185">Reference proteome</keyword>
<dbReference type="Pfam" id="PF12837">
    <property type="entry name" value="Fer4_6"/>
    <property type="match status" value="1"/>
</dbReference>
<dbReference type="STRING" id="1121419.SAMN05443529_12070"/>
<dbReference type="PROSITE" id="PS51379">
    <property type="entry name" value="4FE4S_FER_2"/>
    <property type="match status" value="1"/>
</dbReference>
<accession>A0A1G8FT87</accession>
<reference evidence="3" key="1">
    <citation type="submission" date="2016-10" db="EMBL/GenBank/DDBJ databases">
        <authorList>
            <person name="Varghese N."/>
            <person name="Submissions S."/>
        </authorList>
    </citation>
    <scope>NUCLEOTIDE SEQUENCE [LARGE SCALE GENOMIC DNA]</scope>
    <source>
        <strain evidence="3">DSM 8344</strain>
    </source>
</reference>
<dbReference type="RefSeq" id="WP_092334692.1">
    <property type="nucleotide sequence ID" value="NZ_FNCP01000020.1"/>
</dbReference>
<dbReference type="Proteomes" id="UP000198656">
    <property type="component" value="Unassembled WGS sequence"/>
</dbReference>
<gene>
    <name evidence="2" type="ORF">SAMN05443529_12070</name>
</gene>
<name>A0A1G8FT87_9FIRM</name>
<dbReference type="AlphaFoldDB" id="A0A1G8FT87"/>
<dbReference type="EMBL" id="FNCP01000020">
    <property type="protein sequence ID" value="SDH85349.1"/>
    <property type="molecule type" value="Genomic_DNA"/>
</dbReference>